<evidence type="ECO:0000313" key="5">
    <source>
        <dbReference type="Proteomes" id="UP001139505"/>
    </source>
</evidence>
<evidence type="ECO:0000313" key="2">
    <source>
        <dbReference type="EMBL" id="GBG38683.1"/>
    </source>
</evidence>
<dbReference type="EMBL" id="BFCH01000018">
    <property type="protein sequence ID" value="GBG38683.1"/>
    <property type="molecule type" value="Genomic_DNA"/>
</dbReference>
<comment type="caution">
    <text evidence="3">The sequence shown here is derived from an EMBL/GenBank/DDBJ whole genome shotgun (WGS) entry which is preliminary data.</text>
</comment>
<reference evidence="2" key="1">
    <citation type="journal article" date="2018" name="Genome Announc.">
        <title>Draft Genome Sequence of Mycobacterium montefiorense Isolated from Japanese Black Salamander (Hynobius nigrescens).</title>
        <authorList>
            <person name="Fukano H."/>
            <person name="Yoshida M."/>
            <person name="Shimizu A."/>
            <person name="Iwao H."/>
            <person name="Katayama Y."/>
            <person name="Omatsu T."/>
            <person name="Mizutani T."/>
            <person name="Kurata O."/>
            <person name="Wada S."/>
            <person name="Hoshino Y."/>
        </authorList>
    </citation>
    <scope>NUCLEOTIDE SEQUENCE</scope>
    <source>
        <strain evidence="2">BS</strain>
    </source>
</reference>
<evidence type="ECO:0000256" key="1">
    <source>
        <dbReference type="SAM" id="MobiDB-lite"/>
    </source>
</evidence>
<dbReference type="EMBL" id="BQYH01000005">
    <property type="protein sequence ID" value="GKU70933.1"/>
    <property type="molecule type" value="Genomic_DNA"/>
</dbReference>
<reference evidence="4" key="2">
    <citation type="submission" date="2018-04" db="EMBL/GenBank/DDBJ databases">
        <title>Draft genome sequence of Mycobacterium montefiorense isolated from Japanese black salamander.</title>
        <authorList>
            <person name="Fukano H."/>
            <person name="Yoshida M."/>
            <person name="Shimizu A."/>
            <person name="Iwao H."/>
            <person name="Kurata O."/>
            <person name="Katayama Y."/>
            <person name="Omatsu T."/>
            <person name="Mizutani T."/>
            <person name="Wada S."/>
            <person name="Hoshino Y."/>
        </authorList>
    </citation>
    <scope>NUCLEOTIDE SEQUENCE [LARGE SCALE GENOMIC DNA]</scope>
    <source>
        <strain evidence="4">BS</strain>
    </source>
</reference>
<sequence>MQSIKCQINLLRAKIGYTARTNNDDSVRAGTQPNDAAILHLGTDKCRSNGIREANSVSGQSGAASLRLER</sequence>
<reference evidence="3" key="3">
    <citation type="journal article" date="2022" name="Microbiol. Resour. Announc.">
        <title>Draft Genome Sequences of Eight Mycobacterium montefiorense Strains Isolated from Salamanders in Captivity.</title>
        <authorList>
            <person name="Komine T."/>
            <person name="Ihara H."/>
            <person name="Fukano H."/>
            <person name="Hoshino Y."/>
            <person name="Kurata O."/>
            <person name="Wada S."/>
        </authorList>
    </citation>
    <scope>NUCLEOTIDE SEQUENCE</scope>
    <source>
        <strain evidence="3">NJB18185</strain>
    </source>
</reference>
<protein>
    <submittedName>
        <fullName evidence="3">Uncharacterized protein</fullName>
    </submittedName>
</protein>
<name>A0AA37UUQ6_9MYCO</name>
<gene>
    <name evidence="2" type="ORF">MmonteBS_30550</name>
    <name evidence="3" type="ORF">NJB18185_07100</name>
</gene>
<organism evidence="3 5">
    <name type="scientific">Mycobacterium montefiorense</name>
    <dbReference type="NCBI Taxonomy" id="154654"/>
    <lineage>
        <taxon>Bacteria</taxon>
        <taxon>Bacillati</taxon>
        <taxon>Actinomycetota</taxon>
        <taxon>Actinomycetes</taxon>
        <taxon>Mycobacteriales</taxon>
        <taxon>Mycobacteriaceae</taxon>
        <taxon>Mycobacterium</taxon>
        <taxon>Mycobacterium simiae complex</taxon>
    </lineage>
</organism>
<dbReference type="Proteomes" id="UP001139505">
    <property type="component" value="Unassembled WGS sequence"/>
</dbReference>
<reference evidence="3" key="4">
    <citation type="submission" date="2022-04" db="EMBL/GenBank/DDBJ databases">
        <authorList>
            <person name="Komine T."/>
            <person name="Fukano H."/>
            <person name="Wada S."/>
        </authorList>
    </citation>
    <scope>NUCLEOTIDE SEQUENCE</scope>
    <source>
        <strain evidence="3">NJB18185</strain>
    </source>
</reference>
<dbReference type="Proteomes" id="UP000245060">
    <property type="component" value="Unassembled WGS sequence"/>
</dbReference>
<evidence type="ECO:0000313" key="3">
    <source>
        <dbReference type="EMBL" id="GKU70933.1"/>
    </source>
</evidence>
<dbReference type="AlphaFoldDB" id="A0AA37UUQ6"/>
<keyword evidence="4" id="KW-1185">Reference proteome</keyword>
<feature type="region of interest" description="Disordered" evidence="1">
    <location>
        <begin position="49"/>
        <end position="70"/>
    </location>
</feature>
<evidence type="ECO:0000313" key="4">
    <source>
        <dbReference type="Proteomes" id="UP000245060"/>
    </source>
</evidence>
<accession>A0AA37UUQ6</accession>
<proteinExistence type="predicted"/>